<dbReference type="EMBL" id="JAHQIW010004793">
    <property type="protein sequence ID" value="KAJ1363725.1"/>
    <property type="molecule type" value="Genomic_DNA"/>
</dbReference>
<sequence>MRNSDDVAIPALHELGSMSMGSDNLTQYLVDLEILSEIIPLIERSKSTTVVKECCRLISKIIAGTQWQIQAVIDAGIMPSILKVLDLGDLKCHFESSWAAANLALGNAAKQVLCLLEENAFPILCPALAHSNLDLLINILEFFHTLLNVVSSW</sequence>
<evidence type="ECO:0000313" key="4">
    <source>
        <dbReference type="EMBL" id="KAJ1363725.1"/>
    </source>
</evidence>
<evidence type="ECO:0000256" key="2">
    <source>
        <dbReference type="ARBA" id="ARBA00022448"/>
    </source>
</evidence>
<keyword evidence="3" id="KW-0653">Protein transport</keyword>
<reference evidence="4" key="1">
    <citation type="submission" date="2021-06" db="EMBL/GenBank/DDBJ databases">
        <title>Parelaphostrongylus tenuis whole genome reference sequence.</title>
        <authorList>
            <person name="Garwood T.J."/>
            <person name="Larsen P.A."/>
            <person name="Fountain-Jones N.M."/>
            <person name="Garbe J.R."/>
            <person name="Macchietto M.G."/>
            <person name="Kania S.A."/>
            <person name="Gerhold R.W."/>
            <person name="Richards J.E."/>
            <person name="Wolf T.M."/>
        </authorList>
    </citation>
    <scope>NUCLEOTIDE SEQUENCE</scope>
    <source>
        <strain evidence="4">MNPRO001-30</strain>
        <tissue evidence="4">Meninges</tissue>
    </source>
</reference>
<evidence type="ECO:0000256" key="3">
    <source>
        <dbReference type="ARBA" id="ARBA00022927"/>
    </source>
</evidence>
<dbReference type="InterPro" id="IPR016024">
    <property type="entry name" value="ARM-type_fold"/>
</dbReference>
<accession>A0AAD5MS84</accession>
<dbReference type="GO" id="GO:0015031">
    <property type="term" value="P:protein transport"/>
    <property type="evidence" value="ECO:0007669"/>
    <property type="project" value="UniProtKB-KW"/>
</dbReference>
<proteinExistence type="inferred from homology"/>
<dbReference type="Proteomes" id="UP001196413">
    <property type="component" value="Unassembled WGS sequence"/>
</dbReference>
<keyword evidence="2" id="KW-0813">Transport</keyword>
<comment type="similarity">
    <text evidence="1">Belongs to the importin alpha family.</text>
</comment>
<gene>
    <name evidence="4" type="ORF">KIN20_023647</name>
</gene>
<evidence type="ECO:0000256" key="1">
    <source>
        <dbReference type="ARBA" id="ARBA00010394"/>
    </source>
</evidence>
<evidence type="ECO:0000313" key="5">
    <source>
        <dbReference type="Proteomes" id="UP001196413"/>
    </source>
</evidence>
<dbReference type="InterPro" id="IPR011989">
    <property type="entry name" value="ARM-like"/>
</dbReference>
<dbReference type="SUPFAM" id="SSF48371">
    <property type="entry name" value="ARM repeat"/>
    <property type="match status" value="1"/>
</dbReference>
<dbReference type="PANTHER" id="PTHR23316">
    <property type="entry name" value="IMPORTIN ALPHA"/>
    <property type="match status" value="1"/>
</dbReference>
<organism evidence="4 5">
    <name type="scientific">Parelaphostrongylus tenuis</name>
    <name type="common">Meningeal worm</name>
    <dbReference type="NCBI Taxonomy" id="148309"/>
    <lineage>
        <taxon>Eukaryota</taxon>
        <taxon>Metazoa</taxon>
        <taxon>Ecdysozoa</taxon>
        <taxon>Nematoda</taxon>
        <taxon>Chromadorea</taxon>
        <taxon>Rhabditida</taxon>
        <taxon>Rhabditina</taxon>
        <taxon>Rhabditomorpha</taxon>
        <taxon>Strongyloidea</taxon>
        <taxon>Metastrongylidae</taxon>
        <taxon>Parelaphostrongylus</taxon>
    </lineage>
</organism>
<protein>
    <submittedName>
        <fullName evidence="4">Uncharacterized protein</fullName>
    </submittedName>
</protein>
<dbReference type="InterPro" id="IPR000225">
    <property type="entry name" value="Armadillo"/>
</dbReference>
<dbReference type="AlphaFoldDB" id="A0AAD5MS84"/>
<comment type="caution">
    <text evidence="4">The sequence shown here is derived from an EMBL/GenBank/DDBJ whole genome shotgun (WGS) entry which is preliminary data.</text>
</comment>
<keyword evidence="5" id="KW-1185">Reference proteome</keyword>
<dbReference type="SMART" id="SM00185">
    <property type="entry name" value="ARM"/>
    <property type="match status" value="3"/>
</dbReference>
<dbReference type="Gene3D" id="1.25.10.10">
    <property type="entry name" value="Leucine-rich Repeat Variant"/>
    <property type="match status" value="1"/>
</dbReference>
<name>A0AAD5MS84_PARTN</name>